<dbReference type="OrthoDB" id="5331891at2759"/>
<feature type="region of interest" description="Disordered" evidence="1">
    <location>
        <begin position="256"/>
        <end position="326"/>
    </location>
</feature>
<dbReference type="InterPro" id="IPR056002">
    <property type="entry name" value="DUF7580"/>
</dbReference>
<evidence type="ECO:0000313" key="3">
    <source>
        <dbReference type="EMBL" id="PVH96307.1"/>
    </source>
</evidence>
<dbReference type="Pfam" id="PF24476">
    <property type="entry name" value="DUF7580"/>
    <property type="match status" value="1"/>
</dbReference>
<protein>
    <recommendedName>
        <fullName evidence="2">DUF7580 domain-containing protein</fullName>
    </recommendedName>
</protein>
<feature type="compositionally biased region" description="Low complexity" evidence="1">
    <location>
        <begin position="277"/>
        <end position="297"/>
    </location>
</feature>
<evidence type="ECO:0000313" key="4">
    <source>
        <dbReference type="Proteomes" id="UP000244855"/>
    </source>
</evidence>
<dbReference type="EMBL" id="KZ805468">
    <property type="protein sequence ID" value="PVH96307.1"/>
    <property type="molecule type" value="Genomic_DNA"/>
</dbReference>
<evidence type="ECO:0000256" key="1">
    <source>
        <dbReference type="SAM" id="MobiDB-lite"/>
    </source>
</evidence>
<organism evidence="3 4">
    <name type="scientific">Periconia macrospinosa</name>
    <dbReference type="NCBI Taxonomy" id="97972"/>
    <lineage>
        <taxon>Eukaryota</taxon>
        <taxon>Fungi</taxon>
        <taxon>Dikarya</taxon>
        <taxon>Ascomycota</taxon>
        <taxon>Pezizomycotina</taxon>
        <taxon>Dothideomycetes</taxon>
        <taxon>Pleosporomycetidae</taxon>
        <taxon>Pleosporales</taxon>
        <taxon>Massarineae</taxon>
        <taxon>Periconiaceae</taxon>
        <taxon>Periconia</taxon>
    </lineage>
</organism>
<name>A0A2V1DDX2_9PLEO</name>
<evidence type="ECO:0000259" key="2">
    <source>
        <dbReference type="Pfam" id="PF24476"/>
    </source>
</evidence>
<feature type="domain" description="DUF7580" evidence="2">
    <location>
        <begin position="415"/>
        <end position="588"/>
    </location>
</feature>
<dbReference type="STRING" id="97972.A0A2V1DDX2"/>
<sequence length="596" mass="67065">MSGVEIAGLAIGIVPIVIEIIKAYRSTRDHLQTFTHHVQVVQDVRLRYRVAATNFTNDCQLLLEPVVEDAGELYNMVDDPKHEGWTKPSLEERFREFLDRDYETCEQIVVHIRDVLRKTQSRLEALRNINDEPGTLKRLHQAFNVAIKENEYRRSLDELDQWNIKLGLAAALKRFADTRVASQGLYKSLHESWTCTNISHVGHQAKLSLDAHTENGSTQLDIVIACHRRDPLHRSQKADEAAPIWLHVQSITTEESGQDVNKPSLSLVDSPTTPFKSEIPVSPPISSSPSSKGFAKQAQKRARSAKSPEPPQITARSRTKIDAQSEATTDAQGLSFVMQDLKAIPSFCCHLNSFCLTAVSDSCLGYLETRERPTSFKFVFYDAGQLRTSQITGGAPHKVSHPVGSILGNLQILHQLKMAHRLAEAVLRFYSTSWFSPDWNLNDVSCFGDVDQSSDIDVSKTLDTLHLSTRFPTENPNQVLRKPQDPNQLNSLYGIRNLALAKLGVALLEIGCRKDITDFDTDIAPHHVVTARKILLERPSVLDLLGRKYIKITRQCIDCDFSCGEDLNDESLRGAVYTDVICTLEDLIRKWEDFFN</sequence>
<dbReference type="AlphaFoldDB" id="A0A2V1DDX2"/>
<keyword evidence="4" id="KW-1185">Reference proteome</keyword>
<dbReference type="PANTHER" id="PTHR35186">
    <property type="entry name" value="ANK_REP_REGION DOMAIN-CONTAINING PROTEIN"/>
    <property type="match status" value="1"/>
</dbReference>
<reference evidence="3 4" key="1">
    <citation type="journal article" date="2018" name="Sci. Rep.">
        <title>Comparative genomics provides insights into the lifestyle and reveals functional heterogeneity of dark septate endophytic fungi.</title>
        <authorList>
            <person name="Knapp D.G."/>
            <person name="Nemeth J.B."/>
            <person name="Barry K."/>
            <person name="Hainaut M."/>
            <person name="Henrissat B."/>
            <person name="Johnson J."/>
            <person name="Kuo A."/>
            <person name="Lim J.H.P."/>
            <person name="Lipzen A."/>
            <person name="Nolan M."/>
            <person name="Ohm R.A."/>
            <person name="Tamas L."/>
            <person name="Grigoriev I.V."/>
            <person name="Spatafora J.W."/>
            <person name="Nagy L.G."/>
            <person name="Kovacs G.M."/>
        </authorList>
    </citation>
    <scope>NUCLEOTIDE SEQUENCE [LARGE SCALE GENOMIC DNA]</scope>
    <source>
        <strain evidence="3 4">DSE2036</strain>
    </source>
</reference>
<accession>A0A2V1DDX2</accession>
<feature type="compositionally biased region" description="Polar residues" evidence="1">
    <location>
        <begin position="256"/>
        <end position="275"/>
    </location>
</feature>
<proteinExistence type="predicted"/>
<gene>
    <name evidence="3" type="ORF">DM02DRAFT_687942</name>
</gene>
<dbReference type="Proteomes" id="UP000244855">
    <property type="component" value="Unassembled WGS sequence"/>
</dbReference>
<dbReference type="PANTHER" id="PTHR35186:SF4">
    <property type="entry name" value="PRION-INHIBITION AND PROPAGATION HELO DOMAIN-CONTAINING PROTEIN"/>
    <property type="match status" value="1"/>
</dbReference>